<evidence type="ECO:0000313" key="3">
    <source>
        <dbReference type="Proteomes" id="UP001163336"/>
    </source>
</evidence>
<keyword evidence="1" id="KW-0812">Transmembrane</keyword>
<dbReference type="Proteomes" id="UP001163336">
    <property type="component" value="Chromosome"/>
</dbReference>
<name>A0ABM8C596_9BURK</name>
<dbReference type="RefSeq" id="WP_281913783.1">
    <property type="nucleotide sequence ID" value="NZ_AP026966.1"/>
</dbReference>
<keyword evidence="1" id="KW-0472">Membrane</keyword>
<protein>
    <submittedName>
        <fullName evidence="2">Uncharacterized protein</fullName>
    </submittedName>
</protein>
<keyword evidence="1" id="KW-1133">Transmembrane helix</keyword>
<evidence type="ECO:0000256" key="1">
    <source>
        <dbReference type="SAM" id="Phobius"/>
    </source>
</evidence>
<organism evidence="2 3">
    <name type="scientific">Massilia varians</name>
    <dbReference type="NCBI Taxonomy" id="457921"/>
    <lineage>
        <taxon>Bacteria</taxon>
        <taxon>Pseudomonadati</taxon>
        <taxon>Pseudomonadota</taxon>
        <taxon>Betaproteobacteria</taxon>
        <taxon>Burkholderiales</taxon>
        <taxon>Oxalobacteraceae</taxon>
        <taxon>Telluria group</taxon>
        <taxon>Massilia</taxon>
    </lineage>
</organism>
<feature type="transmembrane region" description="Helical" evidence="1">
    <location>
        <begin position="53"/>
        <end position="71"/>
    </location>
</feature>
<feature type="transmembrane region" description="Helical" evidence="1">
    <location>
        <begin position="23"/>
        <end position="41"/>
    </location>
</feature>
<evidence type="ECO:0000313" key="2">
    <source>
        <dbReference type="EMBL" id="BDT58399.1"/>
    </source>
</evidence>
<gene>
    <name evidence="2" type="ORF">MasN3_18930</name>
</gene>
<dbReference type="EMBL" id="AP026966">
    <property type="protein sequence ID" value="BDT58399.1"/>
    <property type="molecule type" value="Genomic_DNA"/>
</dbReference>
<keyword evidence="3" id="KW-1185">Reference proteome</keyword>
<accession>A0ABM8C596</accession>
<sequence length="184" mass="20185">MTRYPSPLDSEPLHIVCPPARRLPIVAVSCAGLAMLAWLGFRLFDGPSEHFSWFKVWLLVLVGTAMAALLYRNLFVRDELMLYRDQAEDWALEHEDMLVLVAGKVRSVRIAPLPALRSNSPEGEYIAMGIGSGLIEIETVDGCYRFGAGLDGDRTTLTATRIAACCGLLQSGPQWRAAPQGGRP</sequence>
<proteinExistence type="predicted"/>
<reference evidence="2" key="1">
    <citation type="submission" date="2022-11" db="EMBL/GenBank/DDBJ databases">
        <title>Isolation and characterization of PLA-degrading bacterium Massilia sp. from Antarctic soil.</title>
        <authorList>
            <person name="Sato K."/>
            <person name="Gomez-Fuentes C."/>
            <person name="Ahmad S.A."/>
            <person name="Zulkharnain A."/>
        </authorList>
    </citation>
    <scope>NUCLEOTIDE SEQUENCE</scope>
    <source>
        <strain evidence="2">N-3</strain>
    </source>
</reference>